<evidence type="ECO:0000313" key="6">
    <source>
        <dbReference type="EMBL" id="HCS93855.1"/>
    </source>
</evidence>
<dbReference type="SMART" id="SM00640">
    <property type="entry name" value="Glyco_32"/>
    <property type="match status" value="1"/>
</dbReference>
<dbReference type="EMBL" id="DQHO01000025">
    <property type="protein sequence ID" value="HCS93855.1"/>
    <property type="molecule type" value="Genomic_DNA"/>
</dbReference>
<keyword evidence="3" id="KW-0378">Hydrolase</keyword>
<dbReference type="Pfam" id="PF00251">
    <property type="entry name" value="Glyco_hydro_32N"/>
    <property type="match status" value="1"/>
</dbReference>
<dbReference type="InterPro" id="IPR051214">
    <property type="entry name" value="GH32_Enzymes"/>
</dbReference>
<evidence type="ECO:0000313" key="7">
    <source>
        <dbReference type="Proteomes" id="UP000262195"/>
    </source>
</evidence>
<keyword evidence="4" id="KW-0326">Glycosidase</keyword>
<evidence type="ECO:0000256" key="4">
    <source>
        <dbReference type="ARBA" id="ARBA00023295"/>
    </source>
</evidence>
<dbReference type="AlphaFoldDB" id="A0A3D4S4T1"/>
<evidence type="ECO:0000256" key="1">
    <source>
        <dbReference type="ARBA" id="ARBA00009902"/>
    </source>
</evidence>
<evidence type="ECO:0000256" key="2">
    <source>
        <dbReference type="ARBA" id="ARBA00012758"/>
    </source>
</evidence>
<dbReference type="Proteomes" id="UP000262195">
    <property type="component" value="Unassembled WGS sequence"/>
</dbReference>
<dbReference type="InterPro" id="IPR023296">
    <property type="entry name" value="Glyco_hydro_beta-prop_sf"/>
</dbReference>
<dbReference type="STRING" id="1121105.GCA_000421665_01580"/>
<comment type="caution">
    <text evidence="6">The sequence shown here is derived from an EMBL/GenBank/DDBJ whole genome shotgun (WGS) entry which is preliminary data.</text>
</comment>
<organism evidence="6 7">
    <name type="scientific">Bavariicoccus seileri</name>
    <dbReference type="NCBI Taxonomy" id="549685"/>
    <lineage>
        <taxon>Bacteria</taxon>
        <taxon>Bacillati</taxon>
        <taxon>Bacillota</taxon>
        <taxon>Bacilli</taxon>
        <taxon>Lactobacillales</taxon>
        <taxon>Enterococcaceae</taxon>
        <taxon>Bavariicoccus</taxon>
    </lineage>
</organism>
<accession>A0A3D4S4T1</accession>
<dbReference type="SUPFAM" id="SSF75005">
    <property type="entry name" value="Arabinanase/levansucrase/invertase"/>
    <property type="match status" value="1"/>
</dbReference>
<dbReference type="EC" id="3.2.1.26" evidence="2"/>
<feature type="domain" description="Glycosyl hydrolase family 32 N-terminal" evidence="5">
    <location>
        <begin position="56"/>
        <end position="317"/>
    </location>
</feature>
<name>A0A3D4S4T1_9ENTE</name>
<sequence length="466" mass="52602">MRDNLMTKKLWGAVAAVVVVVVAGLGGKYYMDQQDETIEALYPTAPGTFVGDPMPYYDGTDFLIYYLEDHRDGEIGFHPFSLFKTRDFYHYQNAGEVIPYVNEADDQERALGTGSVIKDEDGLYHAFYTAHNGDLDPKEAIMHATSKDGEKWDKLPDHTFFASSAYEANDFRDPYVFYVEESNNYWMLITTRQDGTGVIAKYVSDDLETWTDDGVFFKNDIGNDSNLECPSVVIYEGKWYLAFSDQWDQRVVHYRVADSLEGPFEKPERGLDHVDGAGFYAGRLETDGENLYLVGWIPTKDEHDDRFNYNWAGNLAVHQLRTSENGLVGSLPETARKQIETKVITAEQLTGETIPTTDKAVIYSGKIKGSDDGVLALSFSKDNQVLINLAEQTISYQNTTIETLERGAPKTEMPIVVSDGKFDLEIVKEQDIVVVYVNGRALSNRIYKAKTSDWKFVTVQGEFSLD</sequence>
<reference evidence="6 7" key="1">
    <citation type="journal article" date="2018" name="Nat. Biotechnol.">
        <title>A standardized bacterial taxonomy based on genome phylogeny substantially revises the tree of life.</title>
        <authorList>
            <person name="Parks D.H."/>
            <person name="Chuvochina M."/>
            <person name="Waite D.W."/>
            <person name="Rinke C."/>
            <person name="Skarshewski A."/>
            <person name="Chaumeil P.A."/>
            <person name="Hugenholtz P."/>
        </authorList>
    </citation>
    <scope>NUCLEOTIDE SEQUENCE [LARGE SCALE GENOMIC DNA]</scope>
    <source>
        <strain evidence="6">UBA11306</strain>
    </source>
</reference>
<dbReference type="PANTHER" id="PTHR43101">
    <property type="entry name" value="BETA-FRUCTOSIDASE"/>
    <property type="match status" value="1"/>
</dbReference>
<dbReference type="InterPro" id="IPR013148">
    <property type="entry name" value="Glyco_hydro_32_N"/>
</dbReference>
<dbReference type="CDD" id="cd08995">
    <property type="entry name" value="GH32_EcAec43-like"/>
    <property type="match status" value="1"/>
</dbReference>
<gene>
    <name evidence="6" type="ORF">DIW15_04000</name>
</gene>
<dbReference type="GO" id="GO:0004564">
    <property type="term" value="F:beta-fructofuranosidase activity"/>
    <property type="evidence" value="ECO:0007669"/>
    <property type="project" value="UniProtKB-EC"/>
</dbReference>
<dbReference type="PANTHER" id="PTHR43101:SF1">
    <property type="entry name" value="BETA-FRUCTOSIDASE"/>
    <property type="match status" value="1"/>
</dbReference>
<comment type="similarity">
    <text evidence="1">Belongs to the glycosyl hydrolase 32 family.</text>
</comment>
<proteinExistence type="inferred from homology"/>
<dbReference type="InterPro" id="IPR001362">
    <property type="entry name" value="Glyco_hydro_32"/>
</dbReference>
<evidence type="ECO:0000256" key="3">
    <source>
        <dbReference type="ARBA" id="ARBA00022801"/>
    </source>
</evidence>
<dbReference type="Gene3D" id="2.115.10.20">
    <property type="entry name" value="Glycosyl hydrolase domain, family 43"/>
    <property type="match status" value="1"/>
</dbReference>
<protein>
    <recommendedName>
        <fullName evidence="2">beta-fructofuranosidase</fullName>
        <ecNumber evidence="2">3.2.1.26</ecNumber>
    </recommendedName>
</protein>
<evidence type="ECO:0000259" key="5">
    <source>
        <dbReference type="Pfam" id="PF00251"/>
    </source>
</evidence>
<dbReference type="GO" id="GO:0005975">
    <property type="term" value="P:carbohydrate metabolic process"/>
    <property type="evidence" value="ECO:0007669"/>
    <property type="project" value="InterPro"/>
</dbReference>